<comment type="caution">
    <text evidence="3">The sequence shown here is derived from an EMBL/GenBank/DDBJ whole genome shotgun (WGS) entry which is preliminary data.</text>
</comment>
<dbReference type="AlphaFoldDB" id="A0AAV8WZF4"/>
<dbReference type="EMBL" id="JANEYF010004128">
    <property type="protein sequence ID" value="KAJ8932093.1"/>
    <property type="molecule type" value="Genomic_DNA"/>
</dbReference>
<keyword evidence="1" id="KW-0862">Zinc</keyword>
<dbReference type="Proteomes" id="UP001162156">
    <property type="component" value="Unassembled WGS sequence"/>
</dbReference>
<keyword evidence="1" id="KW-0863">Zinc-finger</keyword>
<name>A0AAV8WZF4_9CUCU</name>
<dbReference type="InterPro" id="IPR036236">
    <property type="entry name" value="Znf_C2H2_sf"/>
</dbReference>
<dbReference type="SMART" id="SM00355">
    <property type="entry name" value="ZnF_C2H2"/>
    <property type="match status" value="2"/>
</dbReference>
<dbReference type="SUPFAM" id="SSF57667">
    <property type="entry name" value="beta-beta-alpha zinc fingers"/>
    <property type="match status" value="1"/>
</dbReference>
<dbReference type="Gene3D" id="3.30.160.60">
    <property type="entry name" value="Classic Zinc Finger"/>
    <property type="match status" value="1"/>
</dbReference>
<gene>
    <name evidence="3" type="ORF">NQ314_014940</name>
</gene>
<dbReference type="InterPro" id="IPR013087">
    <property type="entry name" value="Znf_C2H2_type"/>
</dbReference>
<reference evidence="3" key="1">
    <citation type="journal article" date="2023" name="Insect Mol. Biol.">
        <title>Genome sequencing provides insights into the evolution of gene families encoding plant cell wall-degrading enzymes in longhorned beetles.</title>
        <authorList>
            <person name="Shin N.R."/>
            <person name="Okamura Y."/>
            <person name="Kirsch R."/>
            <person name="Pauchet Y."/>
        </authorList>
    </citation>
    <scope>NUCLEOTIDE SEQUENCE</scope>
    <source>
        <strain evidence="3">RBIC_L_NR</strain>
    </source>
</reference>
<dbReference type="PROSITE" id="PS50157">
    <property type="entry name" value="ZINC_FINGER_C2H2_2"/>
    <property type="match status" value="1"/>
</dbReference>
<accession>A0AAV8WZF4</accession>
<sequence>MPMTIELKEDQYGILNPWLSWIDRNEKPKKKSNRIRGNFICNNCQRSYMRKDSLQRHLMYECGKEPQFQCPFCPQKSKRKAHQMRHIKRQHKDKIGILEENNPDLFTKKTE</sequence>
<evidence type="ECO:0000259" key="2">
    <source>
        <dbReference type="PROSITE" id="PS50157"/>
    </source>
</evidence>
<evidence type="ECO:0000313" key="4">
    <source>
        <dbReference type="Proteomes" id="UP001162156"/>
    </source>
</evidence>
<keyword evidence="4" id="KW-1185">Reference proteome</keyword>
<proteinExistence type="predicted"/>
<keyword evidence="1" id="KW-0479">Metal-binding</keyword>
<organism evidence="3 4">
    <name type="scientific">Rhamnusium bicolor</name>
    <dbReference type="NCBI Taxonomy" id="1586634"/>
    <lineage>
        <taxon>Eukaryota</taxon>
        <taxon>Metazoa</taxon>
        <taxon>Ecdysozoa</taxon>
        <taxon>Arthropoda</taxon>
        <taxon>Hexapoda</taxon>
        <taxon>Insecta</taxon>
        <taxon>Pterygota</taxon>
        <taxon>Neoptera</taxon>
        <taxon>Endopterygota</taxon>
        <taxon>Coleoptera</taxon>
        <taxon>Polyphaga</taxon>
        <taxon>Cucujiformia</taxon>
        <taxon>Chrysomeloidea</taxon>
        <taxon>Cerambycidae</taxon>
        <taxon>Lepturinae</taxon>
        <taxon>Rhagiini</taxon>
        <taxon>Rhamnusium</taxon>
    </lineage>
</organism>
<evidence type="ECO:0000256" key="1">
    <source>
        <dbReference type="PROSITE-ProRule" id="PRU00042"/>
    </source>
</evidence>
<evidence type="ECO:0000313" key="3">
    <source>
        <dbReference type="EMBL" id="KAJ8932093.1"/>
    </source>
</evidence>
<dbReference type="Pfam" id="PF00096">
    <property type="entry name" value="zf-C2H2"/>
    <property type="match status" value="2"/>
</dbReference>
<protein>
    <recommendedName>
        <fullName evidence="2">C2H2-type domain-containing protein</fullName>
    </recommendedName>
</protein>
<dbReference type="GO" id="GO:0008270">
    <property type="term" value="F:zinc ion binding"/>
    <property type="evidence" value="ECO:0007669"/>
    <property type="project" value="UniProtKB-KW"/>
</dbReference>
<feature type="domain" description="C2H2-type" evidence="2">
    <location>
        <begin position="39"/>
        <end position="66"/>
    </location>
</feature>